<comment type="caution">
    <text evidence="1">The sequence shown here is derived from an EMBL/GenBank/DDBJ whole genome shotgun (WGS) entry which is preliminary data.</text>
</comment>
<protein>
    <submittedName>
        <fullName evidence="1">Uncharacterized protein</fullName>
    </submittedName>
</protein>
<reference evidence="1 2" key="1">
    <citation type="submission" date="2017-02" db="EMBL/GenBank/DDBJ databases">
        <title>Genomic diversity within the haloalkaliphilic genus Thioalkalivibrio.</title>
        <authorList>
            <person name="Ahn A.-C."/>
            <person name="Meier-Kolthoff J."/>
            <person name="Overmars L."/>
            <person name="Richter M."/>
            <person name="Woyke T."/>
            <person name="Sorokin D.Y."/>
            <person name="Muyzer G."/>
        </authorList>
    </citation>
    <scope>NUCLEOTIDE SEQUENCE [LARGE SCALE GENOMIC DNA]</scope>
    <source>
        <strain evidence="1 2">HL17</strain>
    </source>
</reference>
<evidence type="ECO:0000313" key="2">
    <source>
        <dbReference type="Proteomes" id="UP000189177"/>
    </source>
</evidence>
<keyword evidence="2" id="KW-1185">Reference proteome</keyword>
<sequence length="170" mass="18839">MMNGMITRTLLAGAVIAALSGCIVIEETRPTTTSSPSAGSNNQASGQQQYANEVLNFEVTTTTDVDTAFNRIRREFGYLPLEQRTNRAGQAWLEASDAYHFHENPGSFYSVRDYREILGHAGVVQMDISRDGNGSHIAVEYYEGTDQVDGFPATDAFMDRFRAKVRETVE</sequence>
<dbReference type="EMBL" id="MUZR01000024">
    <property type="protein sequence ID" value="OOC10078.1"/>
    <property type="molecule type" value="Genomic_DNA"/>
</dbReference>
<dbReference type="RefSeq" id="WP_077244284.1">
    <property type="nucleotide sequence ID" value="NZ_MUZR01000024.1"/>
</dbReference>
<evidence type="ECO:0000313" key="1">
    <source>
        <dbReference type="EMBL" id="OOC10078.1"/>
    </source>
</evidence>
<name>A0A1V2ZY77_9GAMM</name>
<dbReference type="STRING" id="252474.B1A74_07815"/>
<proteinExistence type="predicted"/>
<dbReference type="Proteomes" id="UP000189177">
    <property type="component" value="Unassembled WGS sequence"/>
</dbReference>
<organism evidence="1 2">
    <name type="scientific">Thioalkalivibrio halophilus</name>
    <dbReference type="NCBI Taxonomy" id="252474"/>
    <lineage>
        <taxon>Bacteria</taxon>
        <taxon>Pseudomonadati</taxon>
        <taxon>Pseudomonadota</taxon>
        <taxon>Gammaproteobacteria</taxon>
        <taxon>Chromatiales</taxon>
        <taxon>Ectothiorhodospiraceae</taxon>
        <taxon>Thioalkalivibrio</taxon>
    </lineage>
</organism>
<gene>
    <name evidence="1" type="ORF">B1A74_07815</name>
</gene>
<dbReference type="AlphaFoldDB" id="A0A1V2ZY77"/>
<dbReference type="OrthoDB" id="5786941at2"/>
<accession>A0A1V2ZY77</accession>